<proteinExistence type="predicted"/>
<evidence type="ECO:0000313" key="2">
    <source>
        <dbReference type="Proteomes" id="UP000095419"/>
    </source>
</evidence>
<gene>
    <name evidence="1" type="ORF">ERS417307_03792</name>
</gene>
<protein>
    <submittedName>
        <fullName evidence="1">Uncharacterized protein</fullName>
    </submittedName>
</protein>
<dbReference type="EMBL" id="CYZF01000014">
    <property type="protein sequence ID" value="CUP49775.1"/>
    <property type="molecule type" value="Genomic_DNA"/>
</dbReference>
<accession>A0A174NUT9</accession>
<sequence length="244" mass="27779">MIQRLPASTERLNYQENKVLTMNSFKKINLSLYVHPHKKVKAMKQQKLFHLVLSAILIVCTTGCYDKDEIKDAEKYLFKDIQYSFEEEGDGFSTYDVELLPFIMENNLNSSITTTNSPFEDTWQETTFQSNDPEAFVWMGEEDVFVNTPYMFGDELLLSGATIKYGSETTKAKGPNSSTSTISIQPHCRLIIKGTLHYSKLVATYTLTFAGEYTKTEKQIKGKFIQTTPESYTGDITMEPITAD</sequence>
<reference evidence="1 2" key="1">
    <citation type="submission" date="2015-09" db="EMBL/GenBank/DDBJ databases">
        <authorList>
            <consortium name="Pathogen Informatics"/>
        </authorList>
    </citation>
    <scope>NUCLEOTIDE SEQUENCE [LARGE SCALE GENOMIC DNA]</scope>
    <source>
        <strain evidence="1 2">2789STDY5608791</strain>
    </source>
</reference>
<evidence type="ECO:0000313" key="1">
    <source>
        <dbReference type="EMBL" id="CUP49775.1"/>
    </source>
</evidence>
<organism evidence="1 2">
    <name type="scientific">Bacteroides uniformis</name>
    <dbReference type="NCBI Taxonomy" id="820"/>
    <lineage>
        <taxon>Bacteria</taxon>
        <taxon>Pseudomonadati</taxon>
        <taxon>Bacteroidota</taxon>
        <taxon>Bacteroidia</taxon>
        <taxon>Bacteroidales</taxon>
        <taxon>Bacteroidaceae</taxon>
        <taxon>Bacteroides</taxon>
    </lineage>
</organism>
<name>A0A174NUT9_BACUN</name>
<dbReference type="Proteomes" id="UP000095419">
    <property type="component" value="Unassembled WGS sequence"/>
</dbReference>
<dbReference type="AlphaFoldDB" id="A0A174NUT9"/>